<name>A0A3Q0JKE9_DIACI</name>
<dbReference type="PANTHER" id="PTHR22654">
    <property type="entry name" value="G PROTEIN PATHWAY SUPPRESSOR 2"/>
    <property type="match status" value="1"/>
</dbReference>
<dbReference type="AlphaFoldDB" id="A0A3Q0JKE9"/>
<dbReference type="GO" id="GO:0005667">
    <property type="term" value="C:transcription regulator complex"/>
    <property type="evidence" value="ECO:0007669"/>
    <property type="project" value="TreeGrafter"/>
</dbReference>
<dbReference type="Pfam" id="PF15991">
    <property type="entry name" value="G_path_suppress"/>
    <property type="match status" value="1"/>
</dbReference>
<sequence>RDNQQWVKLKTYILNRRNEEIQEKEKEEELAKKRKLLEEEYLKTKEELEKVQKEISDKNNILKQFADEKHELFLQLKKVLLDDDNRKRIESEKNEHTLLLNNLNHTSQAQIYISQAPLSNNIGQQAPINSSSIYKLPMTTATAIPPSYCGYGYTPVNQEHTKHRVTDNKINNNNNNNVSSHKKKNTTFYHLIEGRILPFITL</sequence>
<gene>
    <name evidence="3" type="primary">LOC103520339</name>
</gene>
<proteinExistence type="predicted"/>
<protein>
    <submittedName>
        <fullName evidence="3">ABC transporter H family member 2</fullName>
    </submittedName>
</protein>
<dbReference type="GO" id="GO:0006357">
    <property type="term" value="P:regulation of transcription by RNA polymerase II"/>
    <property type="evidence" value="ECO:0007669"/>
    <property type="project" value="TreeGrafter"/>
</dbReference>
<keyword evidence="1" id="KW-0175">Coiled coil</keyword>
<evidence type="ECO:0000313" key="2">
    <source>
        <dbReference type="Proteomes" id="UP000079169"/>
    </source>
</evidence>
<keyword evidence="2" id="KW-1185">Reference proteome</keyword>
<evidence type="ECO:0000256" key="1">
    <source>
        <dbReference type="SAM" id="Coils"/>
    </source>
</evidence>
<organism evidence="2 3">
    <name type="scientific">Diaphorina citri</name>
    <name type="common">Asian citrus psyllid</name>
    <dbReference type="NCBI Taxonomy" id="121845"/>
    <lineage>
        <taxon>Eukaryota</taxon>
        <taxon>Metazoa</taxon>
        <taxon>Ecdysozoa</taxon>
        <taxon>Arthropoda</taxon>
        <taxon>Hexapoda</taxon>
        <taxon>Insecta</taxon>
        <taxon>Pterygota</taxon>
        <taxon>Neoptera</taxon>
        <taxon>Paraneoptera</taxon>
        <taxon>Hemiptera</taxon>
        <taxon>Sternorrhyncha</taxon>
        <taxon>Psylloidea</taxon>
        <taxon>Psyllidae</taxon>
        <taxon>Diaphorininae</taxon>
        <taxon>Diaphorina</taxon>
    </lineage>
</organism>
<accession>A0A3Q0JKE9</accession>
<dbReference type="KEGG" id="dci:103520339"/>
<reference evidence="3" key="1">
    <citation type="submission" date="2025-08" db="UniProtKB">
        <authorList>
            <consortium name="RefSeq"/>
        </authorList>
    </citation>
    <scope>IDENTIFICATION</scope>
</reference>
<dbReference type="STRING" id="121845.A0A3Q0JKE9"/>
<dbReference type="Proteomes" id="UP000079169">
    <property type="component" value="Unplaced"/>
</dbReference>
<dbReference type="InterPro" id="IPR026094">
    <property type="entry name" value="GPS2"/>
</dbReference>
<dbReference type="GO" id="GO:0003712">
    <property type="term" value="F:transcription coregulator activity"/>
    <property type="evidence" value="ECO:0007669"/>
    <property type="project" value="TreeGrafter"/>
</dbReference>
<feature type="coiled-coil region" evidence="1">
    <location>
        <begin position="14"/>
        <end position="68"/>
    </location>
</feature>
<feature type="non-terminal residue" evidence="3">
    <location>
        <position position="1"/>
    </location>
</feature>
<dbReference type="RefSeq" id="XP_026687295.1">
    <property type="nucleotide sequence ID" value="XM_026831494.1"/>
</dbReference>
<dbReference type="GeneID" id="103520339"/>
<evidence type="ECO:0000313" key="3">
    <source>
        <dbReference type="RefSeq" id="XP_026687295.1"/>
    </source>
</evidence>
<dbReference type="PaxDb" id="121845-A0A3Q0JKE9"/>
<dbReference type="PANTHER" id="PTHR22654:SF2">
    <property type="entry name" value="G PROTEIN PATHWAY SUPPRESSOR 2"/>
    <property type="match status" value="1"/>
</dbReference>